<dbReference type="EMBL" id="GL877442">
    <property type="protein sequence ID" value="ELA46508.1"/>
    <property type="molecule type" value="Genomic_DNA"/>
</dbReference>
<dbReference type="GeneID" id="19879869"/>
<keyword evidence="5" id="KW-0235">DNA replication</keyword>
<dbReference type="GO" id="GO:0003697">
    <property type="term" value="F:single-stranded DNA binding"/>
    <property type="evidence" value="ECO:0007669"/>
    <property type="project" value="TreeGrafter"/>
</dbReference>
<dbReference type="InterPro" id="IPR006134">
    <property type="entry name" value="DNA-dir_DNA_pol_B_multi_dom"/>
</dbReference>
<dbReference type="PROSITE" id="PS00116">
    <property type="entry name" value="DNA_POLYMERASE_B"/>
    <property type="match status" value="1"/>
</dbReference>
<dbReference type="Proteomes" id="UP000011081">
    <property type="component" value="Unassembled WGS sequence"/>
</dbReference>
<dbReference type="EC" id="2.7.7.7" evidence="5"/>
<dbReference type="Gene3D" id="1.10.132.60">
    <property type="entry name" value="DNA polymerase family B, C-terminal domain"/>
    <property type="match status" value="1"/>
</dbReference>
<dbReference type="OrthoDB" id="6755010at2759"/>
<dbReference type="Pfam" id="PF00136">
    <property type="entry name" value="DNA_pol_B"/>
    <property type="match status" value="1"/>
</dbReference>
<dbReference type="VEuPathDB" id="MicrosporidiaDB:VCUG_02000"/>
<dbReference type="GO" id="GO:0003887">
    <property type="term" value="F:DNA-directed DNA polymerase activity"/>
    <property type="evidence" value="ECO:0007669"/>
    <property type="project" value="UniProtKB-KW"/>
</dbReference>
<dbReference type="OMA" id="AAFITEC"/>
<organism evidence="7 8">
    <name type="scientific">Vavraia culicis (isolate floridensis)</name>
    <name type="common">Microsporidian parasite</name>
    <dbReference type="NCBI Taxonomy" id="948595"/>
    <lineage>
        <taxon>Eukaryota</taxon>
        <taxon>Fungi</taxon>
        <taxon>Fungi incertae sedis</taxon>
        <taxon>Microsporidia</taxon>
        <taxon>Pleistophoridae</taxon>
        <taxon>Vavraia</taxon>
    </lineage>
</organism>
<keyword evidence="3 5" id="KW-0548">Nucleotidyltransferase</keyword>
<dbReference type="SUPFAM" id="SSF53098">
    <property type="entry name" value="Ribonuclease H-like"/>
    <property type="match status" value="1"/>
</dbReference>
<keyword evidence="8" id="KW-1185">Reference proteome</keyword>
<dbReference type="PANTHER" id="PTHR45861">
    <property type="entry name" value="DNA POLYMERASE ALPHA CATALYTIC SUBUNIT"/>
    <property type="match status" value="1"/>
</dbReference>
<dbReference type="InterPro" id="IPR043502">
    <property type="entry name" value="DNA/RNA_pol_sf"/>
</dbReference>
<dbReference type="SMART" id="SM00486">
    <property type="entry name" value="POLBc"/>
    <property type="match status" value="1"/>
</dbReference>
<sequence length="813" mass="93900">MLFYVLLIEQVSDTKIRIYGKERLRVGDSGRMTYGEKMAITLTVKPEHLHYMGLMDKDVLSNVDYETVVKKNYFYADLPANLELIKCNKKNLKGAVRSFTEFSSPAEQFIITKRIRGPGIVEISEIYETNTELITKEEDIKFMEHAEYPPLIIGALFVADTLLKVNLYRMEDRKHVFLKVINFTDIRSESVDVLVHHNMHLKSISGVWVIDTFECAKQLMRGRSFCLNEILGRNLLENSASDGYQNGNCGKKYAEDTFCALIKLGVLDLCKELCEITGHQLDRTITFRAERTEYLLMHSMYQKKWLICRERKGNNHYTGGLVLEPRTGLFENIILIDFNSLYPSIIIEENLCFSTINRKARAGKENVDGACAGNTEEMALLPAILSTLITRRKKLKQELVKKYSSTYDARQKALKITANAIYGCLGSTGRFSNLEMAAFITGRGRELLMKAKSEIEKIGLTVLYGDTDSLMIKSDCSVEEIPSLAQKICASINNHYKFISIEMEDIFERIILYTKKKYAGITVKKEIILKGIERRDYCMLSNQFIYDVIWILLTSSDHNLVMKRLIELKTNLKTYGKENFVLERMLNKDPEKYTTPEGSPQVQLALRINEHITKNNLKMPLYKKNDIISYVMGHDGAFLPTESLEINYEYYLEQQFLTPFFRLVGVLKNFNVDAVRRLFNIQKRVVSSLRITTPCCNTPQSQTAFCNTCNAEIDKNFLRNQAIDNLRAEIELLYERKVMCPNCDNEQGLFLNCFNCGSNIPRKTRNKEFDDFLDDCRGTFPSFEIDEITKMSEYRTVNLFLYFREEIERSFTK</sequence>
<dbReference type="GO" id="GO:0006273">
    <property type="term" value="P:lagging strand elongation"/>
    <property type="evidence" value="ECO:0007669"/>
    <property type="project" value="TreeGrafter"/>
</dbReference>
<evidence type="ECO:0000313" key="8">
    <source>
        <dbReference type="Proteomes" id="UP000011081"/>
    </source>
</evidence>
<dbReference type="GO" id="GO:0000166">
    <property type="term" value="F:nucleotide binding"/>
    <property type="evidence" value="ECO:0007669"/>
    <property type="project" value="InterPro"/>
</dbReference>
<dbReference type="PANTHER" id="PTHR45861:SF1">
    <property type="entry name" value="DNA POLYMERASE ALPHA CATALYTIC SUBUNIT"/>
    <property type="match status" value="1"/>
</dbReference>
<protein>
    <recommendedName>
        <fullName evidence="5">DNA polymerase</fullName>
        <ecNumber evidence="5">2.7.7.7</ecNumber>
    </recommendedName>
</protein>
<reference evidence="8" key="1">
    <citation type="submission" date="2011-03" db="EMBL/GenBank/DDBJ databases">
        <title>The genome sequence of Vavraia culicis strain floridensis.</title>
        <authorList>
            <consortium name="The Broad Institute Genome Sequencing Platform"/>
            <person name="Cuomo C."/>
            <person name="Becnel J."/>
            <person name="Sanscrainte N."/>
            <person name="Young S.K."/>
            <person name="Zeng Q."/>
            <person name="Gargeya S."/>
            <person name="Fitzgerald M."/>
            <person name="Haas B."/>
            <person name="Abouelleil A."/>
            <person name="Alvarado L."/>
            <person name="Arachchi H.M."/>
            <person name="Berlin A."/>
            <person name="Chapman S.B."/>
            <person name="Gearin G."/>
            <person name="Goldberg J."/>
            <person name="Griggs A."/>
            <person name="Gujja S."/>
            <person name="Hansen M."/>
            <person name="Heiman D."/>
            <person name="Howarth C."/>
            <person name="Larimer J."/>
            <person name="Lui A."/>
            <person name="MacDonald P.J.P."/>
            <person name="McCowen C."/>
            <person name="Montmayeur A."/>
            <person name="Murphy C."/>
            <person name="Neiman D."/>
            <person name="Pearson M."/>
            <person name="Priest M."/>
            <person name="Roberts A."/>
            <person name="Saif S."/>
            <person name="Shea T."/>
            <person name="Sisk P."/>
            <person name="Stolte C."/>
            <person name="Sykes S."/>
            <person name="Wortman J."/>
            <person name="Nusbaum C."/>
            <person name="Birren B."/>
        </authorList>
    </citation>
    <scope>NUCLEOTIDE SEQUENCE [LARGE SCALE GENOMIC DNA]</scope>
    <source>
        <strain evidence="8">floridensis</strain>
    </source>
</reference>
<keyword evidence="4 5" id="KW-0239">DNA-directed DNA polymerase</keyword>
<evidence type="ECO:0000313" key="7">
    <source>
        <dbReference type="EMBL" id="ELA46508.1"/>
    </source>
</evidence>
<dbReference type="Gene3D" id="3.90.1600.10">
    <property type="entry name" value="Palm domain of DNA polymerase"/>
    <property type="match status" value="2"/>
</dbReference>
<dbReference type="HOGENOM" id="CLU_345439_0_0_1"/>
<dbReference type="RefSeq" id="XP_008075014.1">
    <property type="nucleotide sequence ID" value="XM_008076823.1"/>
</dbReference>
<comment type="similarity">
    <text evidence="1 5">Belongs to the DNA polymerase type-B family.</text>
</comment>
<dbReference type="GO" id="GO:0003688">
    <property type="term" value="F:DNA replication origin binding"/>
    <property type="evidence" value="ECO:0007669"/>
    <property type="project" value="TreeGrafter"/>
</dbReference>
<keyword evidence="2 5" id="KW-0808">Transferase</keyword>
<dbReference type="SUPFAM" id="SSF56672">
    <property type="entry name" value="DNA/RNA polymerases"/>
    <property type="match status" value="1"/>
</dbReference>
<dbReference type="PRINTS" id="PR00106">
    <property type="entry name" value="DNAPOLB"/>
</dbReference>
<dbReference type="InterPro" id="IPR017964">
    <property type="entry name" value="DNA-dir_DNA_pol_B_CS"/>
</dbReference>
<evidence type="ECO:0000256" key="5">
    <source>
        <dbReference type="RuleBase" id="RU000442"/>
    </source>
</evidence>
<feature type="domain" description="DNA-directed DNA polymerase family B multifunctional" evidence="6">
    <location>
        <begin position="288"/>
        <end position="664"/>
    </location>
</feature>
<name>L2GT92_VAVCU</name>
<evidence type="ECO:0000256" key="3">
    <source>
        <dbReference type="ARBA" id="ARBA00022695"/>
    </source>
</evidence>
<comment type="catalytic activity">
    <reaction evidence="5">
        <text>DNA(n) + a 2'-deoxyribonucleoside 5'-triphosphate = DNA(n+1) + diphosphate</text>
        <dbReference type="Rhea" id="RHEA:22508"/>
        <dbReference type="Rhea" id="RHEA-COMP:17339"/>
        <dbReference type="Rhea" id="RHEA-COMP:17340"/>
        <dbReference type="ChEBI" id="CHEBI:33019"/>
        <dbReference type="ChEBI" id="CHEBI:61560"/>
        <dbReference type="ChEBI" id="CHEBI:173112"/>
        <dbReference type="EC" id="2.7.7.7"/>
    </reaction>
</comment>
<dbReference type="InterPro" id="IPR006172">
    <property type="entry name" value="DNA-dir_DNA_pol_B"/>
</dbReference>
<dbReference type="GO" id="GO:0003682">
    <property type="term" value="F:chromatin binding"/>
    <property type="evidence" value="ECO:0007669"/>
    <property type="project" value="TreeGrafter"/>
</dbReference>
<dbReference type="InterPro" id="IPR042087">
    <property type="entry name" value="DNA_pol_B_thumb"/>
</dbReference>
<dbReference type="InterPro" id="IPR012337">
    <property type="entry name" value="RNaseH-like_sf"/>
</dbReference>
<dbReference type="GO" id="GO:0006272">
    <property type="term" value="P:leading strand elongation"/>
    <property type="evidence" value="ECO:0007669"/>
    <property type="project" value="TreeGrafter"/>
</dbReference>
<dbReference type="NCBIfam" id="TIGR00592">
    <property type="entry name" value="pol2"/>
    <property type="match status" value="1"/>
</dbReference>
<dbReference type="InParanoid" id="L2GT92"/>
<dbReference type="GO" id="GO:0005658">
    <property type="term" value="C:alpha DNA polymerase:primase complex"/>
    <property type="evidence" value="ECO:0007669"/>
    <property type="project" value="TreeGrafter"/>
</dbReference>
<evidence type="ECO:0000256" key="4">
    <source>
        <dbReference type="ARBA" id="ARBA00022932"/>
    </source>
</evidence>
<dbReference type="GO" id="GO:1902975">
    <property type="term" value="P:mitotic DNA replication initiation"/>
    <property type="evidence" value="ECO:0007669"/>
    <property type="project" value="TreeGrafter"/>
</dbReference>
<gene>
    <name evidence="7" type="ORF">VCUG_02000</name>
</gene>
<proteinExistence type="inferred from homology"/>
<keyword evidence="5" id="KW-0238">DNA-binding</keyword>
<dbReference type="InterPro" id="IPR023211">
    <property type="entry name" value="DNA_pol_palm_dom_sf"/>
</dbReference>
<evidence type="ECO:0000259" key="6">
    <source>
        <dbReference type="Pfam" id="PF00136"/>
    </source>
</evidence>
<evidence type="ECO:0000256" key="2">
    <source>
        <dbReference type="ARBA" id="ARBA00022679"/>
    </source>
</evidence>
<dbReference type="STRING" id="948595.L2GT92"/>
<accession>L2GT92</accession>
<dbReference type="AlphaFoldDB" id="L2GT92"/>
<evidence type="ECO:0000256" key="1">
    <source>
        <dbReference type="ARBA" id="ARBA00005755"/>
    </source>
</evidence>